<dbReference type="Gene3D" id="3.30.2290.10">
    <property type="entry name" value="PmbA/TldD superfamily"/>
    <property type="match status" value="1"/>
</dbReference>
<evidence type="ECO:0000259" key="5">
    <source>
        <dbReference type="Pfam" id="PF01523"/>
    </source>
</evidence>
<evidence type="ECO:0000259" key="7">
    <source>
        <dbReference type="Pfam" id="PF19290"/>
    </source>
</evidence>
<evidence type="ECO:0000256" key="1">
    <source>
        <dbReference type="ARBA" id="ARBA00005836"/>
    </source>
</evidence>
<gene>
    <name evidence="8" type="ORF">BTO11_05675</name>
</gene>
<dbReference type="Pfam" id="PF01523">
    <property type="entry name" value="PmbA_TldD_1st"/>
    <property type="match status" value="1"/>
</dbReference>
<comment type="similarity">
    <text evidence="1">Belongs to the peptidase U62 family.</text>
</comment>
<organism evidence="8 9">
    <name type="scientific">Psychrosphaera saromensis</name>
    <dbReference type="NCBI Taxonomy" id="716813"/>
    <lineage>
        <taxon>Bacteria</taxon>
        <taxon>Pseudomonadati</taxon>
        <taxon>Pseudomonadota</taxon>
        <taxon>Gammaproteobacteria</taxon>
        <taxon>Alteromonadales</taxon>
        <taxon>Pseudoalteromonadaceae</taxon>
        <taxon>Psychrosphaera</taxon>
    </lineage>
</organism>
<evidence type="ECO:0000256" key="2">
    <source>
        <dbReference type="ARBA" id="ARBA00022670"/>
    </source>
</evidence>
<dbReference type="Pfam" id="PF19289">
    <property type="entry name" value="PmbA_TldD_3rd"/>
    <property type="match status" value="1"/>
</dbReference>
<comment type="caution">
    <text evidence="8">The sequence shown here is derived from an EMBL/GenBank/DDBJ whole genome shotgun (WGS) entry which is preliminary data.</text>
</comment>
<dbReference type="OrthoDB" id="9803213at2"/>
<dbReference type="Proteomes" id="UP000239007">
    <property type="component" value="Unassembled WGS sequence"/>
</dbReference>
<evidence type="ECO:0000313" key="9">
    <source>
        <dbReference type="Proteomes" id="UP000239007"/>
    </source>
</evidence>
<dbReference type="InterPro" id="IPR035068">
    <property type="entry name" value="TldD/PmbA_N"/>
</dbReference>
<feature type="domain" description="Metalloprotease TldD/E C-terminal" evidence="6">
    <location>
        <begin position="244"/>
        <end position="477"/>
    </location>
</feature>
<dbReference type="Pfam" id="PF19290">
    <property type="entry name" value="PmbA_TldD_2nd"/>
    <property type="match status" value="1"/>
</dbReference>
<evidence type="ECO:0000259" key="6">
    <source>
        <dbReference type="Pfam" id="PF19289"/>
    </source>
</evidence>
<dbReference type="RefSeq" id="WP_105051683.1">
    <property type="nucleotide sequence ID" value="NZ_BMYG01000003.1"/>
</dbReference>
<dbReference type="InterPro" id="IPR025502">
    <property type="entry name" value="TldD"/>
</dbReference>
<evidence type="ECO:0000313" key="8">
    <source>
        <dbReference type="EMBL" id="PQJ53204.1"/>
    </source>
</evidence>
<protein>
    <submittedName>
        <fullName evidence="8">Metalloprotease TldD</fullName>
    </submittedName>
</protein>
<dbReference type="PIRSF" id="PIRSF004919">
    <property type="entry name" value="TldD"/>
    <property type="match status" value="1"/>
</dbReference>
<sequence length="479" mass="51085">MNSVEQRLLTANNLTQQDVLDGLAIMLEHKLDYADLYFQASAHESWVMEDGIIKDGSYNIEQGVGVRAVSGEKTGLSYSDQLNAPAIMEAAGTARSIAAAGANAKQKLINKTIAKEIYTPCQPLEAMSNDDKVALLKSVDSYIRKQAPQASNIVVSLTGVFEQILVAATDGTWATDTRPLIRLNCSVVLEKGERKERGGAGIGGRTDYGYFLEIENGRLRYEQAADDAIHMAKINLEAIEAPAGTMPVVLGSGWPGVLLHEAVGHGLEGDFNRKGSSNYSGKMGEKVASDLCTIVDDGTMLNRRGSLNIDDEGVPAQYNVLIENGILKSYMQDKLNARLMGVEPTGNGRRESYAHLPMPRMTNTYMLPGESTPEDIIASVENGIYATNFAGGQVDITSGKFVFSASEAYLIENGKVTKPVKGATLIGNGPDAMSMVSMVGNDLALDKGVGVCGKDGQSLPVGVGQPTLKLDEITVGGTQ</sequence>
<dbReference type="GO" id="GO:0006508">
    <property type="term" value="P:proteolysis"/>
    <property type="evidence" value="ECO:0007669"/>
    <property type="project" value="UniProtKB-KW"/>
</dbReference>
<dbReference type="PANTHER" id="PTHR30624">
    <property type="entry name" value="UNCHARACTERIZED PROTEIN TLDD AND PMBA"/>
    <property type="match status" value="1"/>
</dbReference>
<keyword evidence="9" id="KW-1185">Reference proteome</keyword>
<dbReference type="SUPFAM" id="SSF111283">
    <property type="entry name" value="Putative modulator of DNA gyrase, PmbA/TldD"/>
    <property type="match status" value="1"/>
</dbReference>
<dbReference type="InterPro" id="IPR045570">
    <property type="entry name" value="Metalloprtase-TldD/E_cen_dom"/>
</dbReference>
<reference evidence="8 9" key="1">
    <citation type="submission" date="2016-12" db="EMBL/GenBank/DDBJ databases">
        <title>Diversity of luminous bacteria.</title>
        <authorList>
            <person name="Yoshizawa S."/>
            <person name="Kogure K."/>
        </authorList>
    </citation>
    <scope>NUCLEOTIDE SEQUENCE [LARGE SCALE GENOMIC DNA]</scope>
    <source>
        <strain evidence="8 9">SA4-48</strain>
    </source>
</reference>
<evidence type="ECO:0000256" key="3">
    <source>
        <dbReference type="ARBA" id="ARBA00022801"/>
    </source>
</evidence>
<feature type="domain" description="Metalloprotease TldD/E central" evidence="7">
    <location>
        <begin position="123"/>
        <end position="236"/>
    </location>
</feature>
<dbReference type="InterPro" id="IPR051463">
    <property type="entry name" value="Peptidase_U62_metallo"/>
</dbReference>
<keyword evidence="4 8" id="KW-0482">Metalloprotease</keyword>
<keyword evidence="3" id="KW-0378">Hydrolase</keyword>
<dbReference type="GO" id="GO:0005829">
    <property type="term" value="C:cytosol"/>
    <property type="evidence" value="ECO:0007669"/>
    <property type="project" value="TreeGrafter"/>
</dbReference>
<keyword evidence="2 8" id="KW-0645">Protease</keyword>
<dbReference type="AlphaFoldDB" id="A0A2S7UTA0"/>
<evidence type="ECO:0000256" key="4">
    <source>
        <dbReference type="ARBA" id="ARBA00023049"/>
    </source>
</evidence>
<dbReference type="InterPro" id="IPR036059">
    <property type="entry name" value="TldD/PmbA_sf"/>
</dbReference>
<dbReference type="InterPro" id="IPR045569">
    <property type="entry name" value="Metalloprtase-TldD/E_C"/>
</dbReference>
<feature type="domain" description="Metalloprotease TldD/E N-terminal" evidence="5">
    <location>
        <begin position="34"/>
        <end position="98"/>
    </location>
</feature>
<dbReference type="EMBL" id="MSCH01000003">
    <property type="protein sequence ID" value="PQJ53204.1"/>
    <property type="molecule type" value="Genomic_DNA"/>
</dbReference>
<dbReference type="NCBIfam" id="NF008006">
    <property type="entry name" value="PRK10735.1"/>
    <property type="match status" value="1"/>
</dbReference>
<dbReference type="PANTHER" id="PTHR30624:SF4">
    <property type="entry name" value="METALLOPROTEASE TLDD"/>
    <property type="match status" value="1"/>
</dbReference>
<proteinExistence type="inferred from homology"/>
<dbReference type="InterPro" id="IPR002510">
    <property type="entry name" value="Metalloprtase-TldD/E_N"/>
</dbReference>
<dbReference type="GO" id="GO:0008237">
    <property type="term" value="F:metallopeptidase activity"/>
    <property type="evidence" value="ECO:0007669"/>
    <property type="project" value="UniProtKB-KW"/>
</dbReference>
<name>A0A2S7UTA0_9GAMM</name>
<accession>A0A2S7UTA0</accession>